<gene>
    <name evidence="3" type="primary">LOC116951147</name>
</gene>
<sequence>MGSVDSNATDTRLDYYMSYIHCYSAGVDSLYETPTKTRSVPLGDERDVDDDDDESESLQENAEAACSWPEMRRAPPSPPHVRPSAPWSPHFPTAPTLLSTSAFPFPGRAAEGPRRCPATALRAPPVGTPRPPPPPPPPASAAPTPTLGQLLRSVSNSDFRNGNLVRRTGAAGAAGGGGEADGVTLRKPRSLSADYRYSRLSLPSSVLVSSREAILEEHMERRRMLQQEIYYREQARSILSLNKSGSSECCAGEHWRCRVSPALDQGASWASGSRDSAADFPHVQRSKRLLPATPTGRMPSLTGECPRGDMSPDWNHPLAAVQRTAFPFRLPPLNTQNPGAPLRDHAGAASAAARGHSWSPAQRPTALRAARSPVPSGEAPARRPRSSPSFQLDALRGLVAAGGGERPLSVFRRSPSVGGEATPQRLARSRQRETLRQGSAGSLARTAGVWKAQQQHQQQHQQQQGARDSSNAVATPVNIRRTVNEMTMEEVSEAMKDLLNGNIRNVAAKIERLQRPPRPHNGSSGCDDGESPPLPPTSRYEEDLSGEMIYVATL</sequence>
<feature type="compositionally biased region" description="Low complexity" evidence="1">
    <location>
        <begin position="453"/>
        <end position="464"/>
    </location>
</feature>
<keyword evidence="2" id="KW-1185">Reference proteome</keyword>
<feature type="compositionally biased region" description="Low complexity" evidence="1">
    <location>
        <begin position="347"/>
        <end position="357"/>
    </location>
</feature>
<feature type="compositionally biased region" description="Pro residues" evidence="1">
    <location>
        <begin position="126"/>
        <end position="140"/>
    </location>
</feature>
<dbReference type="Proteomes" id="UP001318040">
    <property type="component" value="Chromosome 42"/>
</dbReference>
<evidence type="ECO:0000256" key="1">
    <source>
        <dbReference type="SAM" id="MobiDB-lite"/>
    </source>
</evidence>
<evidence type="ECO:0000313" key="2">
    <source>
        <dbReference type="Proteomes" id="UP001318040"/>
    </source>
</evidence>
<feature type="compositionally biased region" description="Acidic residues" evidence="1">
    <location>
        <begin position="46"/>
        <end position="57"/>
    </location>
</feature>
<feature type="region of interest" description="Disordered" evidence="1">
    <location>
        <begin position="34"/>
        <end position="146"/>
    </location>
</feature>
<protein>
    <submittedName>
        <fullName evidence="3">Serine/arginine repetitive matrix protein 1-like isoform X1</fullName>
    </submittedName>
</protein>
<dbReference type="RefSeq" id="XP_032825498.1">
    <property type="nucleotide sequence ID" value="XM_032969607.1"/>
</dbReference>
<name>A0AAJ7TZD8_PETMA</name>
<reference evidence="3" key="1">
    <citation type="submission" date="2025-08" db="UniProtKB">
        <authorList>
            <consortium name="RefSeq"/>
        </authorList>
    </citation>
    <scope>IDENTIFICATION</scope>
    <source>
        <tissue evidence="3">Sperm</tissue>
    </source>
</reference>
<feature type="region of interest" description="Disordered" evidence="1">
    <location>
        <begin position="509"/>
        <end position="546"/>
    </location>
</feature>
<dbReference type="AlphaFoldDB" id="A0AAJ7TZD8"/>
<proteinExistence type="predicted"/>
<feature type="region of interest" description="Disordered" evidence="1">
    <location>
        <begin position="330"/>
        <end position="389"/>
    </location>
</feature>
<feature type="region of interest" description="Disordered" evidence="1">
    <location>
        <begin position="406"/>
        <end position="478"/>
    </location>
</feature>
<dbReference type="KEGG" id="pmrn:116951147"/>
<feature type="region of interest" description="Disordered" evidence="1">
    <location>
        <begin position="266"/>
        <end position="300"/>
    </location>
</feature>
<evidence type="ECO:0000313" key="3">
    <source>
        <dbReference type="RefSeq" id="XP_032825498.1"/>
    </source>
</evidence>
<organism evidence="2 3">
    <name type="scientific">Petromyzon marinus</name>
    <name type="common">Sea lamprey</name>
    <dbReference type="NCBI Taxonomy" id="7757"/>
    <lineage>
        <taxon>Eukaryota</taxon>
        <taxon>Metazoa</taxon>
        <taxon>Chordata</taxon>
        <taxon>Craniata</taxon>
        <taxon>Vertebrata</taxon>
        <taxon>Cyclostomata</taxon>
        <taxon>Hyperoartia</taxon>
        <taxon>Petromyzontiformes</taxon>
        <taxon>Petromyzontidae</taxon>
        <taxon>Petromyzon</taxon>
    </lineage>
</organism>
<accession>A0AAJ7TZD8</accession>